<reference evidence="2" key="2">
    <citation type="submission" date="2020-06" db="EMBL/GenBank/DDBJ databases">
        <title>Helianthus annuus Genome sequencing and assembly Release 2.</title>
        <authorList>
            <person name="Gouzy J."/>
            <person name="Langlade N."/>
            <person name="Munos S."/>
        </authorList>
    </citation>
    <scope>NUCLEOTIDE SEQUENCE</scope>
    <source>
        <tissue evidence="2">Leaves</tissue>
    </source>
</reference>
<comment type="caution">
    <text evidence="2">The sequence shown here is derived from an EMBL/GenBank/DDBJ whole genome shotgun (WGS) entry which is preliminary data.</text>
</comment>
<evidence type="ECO:0000313" key="3">
    <source>
        <dbReference type="Proteomes" id="UP000215914"/>
    </source>
</evidence>
<protein>
    <submittedName>
        <fullName evidence="2">Uncharacterized protein</fullName>
    </submittedName>
</protein>
<keyword evidence="3" id="KW-1185">Reference proteome</keyword>
<reference evidence="2" key="1">
    <citation type="journal article" date="2017" name="Nature">
        <title>The sunflower genome provides insights into oil metabolism, flowering and Asterid evolution.</title>
        <authorList>
            <person name="Badouin H."/>
            <person name="Gouzy J."/>
            <person name="Grassa C.J."/>
            <person name="Murat F."/>
            <person name="Staton S.E."/>
            <person name="Cottret L."/>
            <person name="Lelandais-Briere C."/>
            <person name="Owens G.L."/>
            <person name="Carrere S."/>
            <person name="Mayjonade B."/>
            <person name="Legrand L."/>
            <person name="Gill N."/>
            <person name="Kane N.C."/>
            <person name="Bowers J.E."/>
            <person name="Hubner S."/>
            <person name="Bellec A."/>
            <person name="Berard A."/>
            <person name="Berges H."/>
            <person name="Blanchet N."/>
            <person name="Boniface M.C."/>
            <person name="Brunel D."/>
            <person name="Catrice O."/>
            <person name="Chaidir N."/>
            <person name="Claudel C."/>
            <person name="Donnadieu C."/>
            <person name="Faraut T."/>
            <person name="Fievet G."/>
            <person name="Helmstetter N."/>
            <person name="King M."/>
            <person name="Knapp S.J."/>
            <person name="Lai Z."/>
            <person name="Le Paslier M.C."/>
            <person name="Lippi Y."/>
            <person name="Lorenzon L."/>
            <person name="Mandel J.R."/>
            <person name="Marage G."/>
            <person name="Marchand G."/>
            <person name="Marquand E."/>
            <person name="Bret-Mestries E."/>
            <person name="Morien E."/>
            <person name="Nambeesan S."/>
            <person name="Nguyen T."/>
            <person name="Pegot-Espagnet P."/>
            <person name="Pouilly N."/>
            <person name="Raftis F."/>
            <person name="Sallet E."/>
            <person name="Schiex T."/>
            <person name="Thomas J."/>
            <person name="Vandecasteele C."/>
            <person name="Vares D."/>
            <person name="Vear F."/>
            <person name="Vautrin S."/>
            <person name="Crespi M."/>
            <person name="Mangin B."/>
            <person name="Burke J.M."/>
            <person name="Salse J."/>
            <person name="Munos S."/>
            <person name="Vincourt P."/>
            <person name="Rieseberg L.H."/>
            <person name="Langlade N.B."/>
        </authorList>
    </citation>
    <scope>NUCLEOTIDE SEQUENCE</scope>
    <source>
        <tissue evidence="2">Leaves</tissue>
    </source>
</reference>
<keyword evidence="1" id="KW-0472">Membrane</keyword>
<dbReference type="Proteomes" id="UP000215914">
    <property type="component" value="Unassembled WGS sequence"/>
</dbReference>
<dbReference type="EMBL" id="MNCJ02000317">
    <property type="protein sequence ID" value="KAF5818507.1"/>
    <property type="molecule type" value="Genomic_DNA"/>
</dbReference>
<keyword evidence="1" id="KW-1133">Transmembrane helix</keyword>
<dbReference type="Gramene" id="mRNA:HanXRQr2_Chr02g0066091">
    <property type="protein sequence ID" value="CDS:HanXRQr2_Chr02g0066091.1"/>
    <property type="gene ID" value="HanXRQr2_Chr02g0066091"/>
</dbReference>
<keyword evidence="1" id="KW-0812">Transmembrane</keyword>
<feature type="transmembrane region" description="Helical" evidence="1">
    <location>
        <begin position="6"/>
        <end position="26"/>
    </location>
</feature>
<accession>A0A9K3JP02</accession>
<proteinExistence type="predicted"/>
<name>A0A9K3JP02_HELAN</name>
<sequence length="88" mass="10367">MVDEPTIFLYLNLVYQTIILTFADSIKPGFNLNRFRPKTRCGNLYLKVFSHENNSLLHITLSLLHITLSLLRNTILKTLFFMHCKLHF</sequence>
<evidence type="ECO:0000313" key="2">
    <source>
        <dbReference type="EMBL" id="KAF5818507.1"/>
    </source>
</evidence>
<gene>
    <name evidence="2" type="ORF">HanXRQr2_Chr02g0066091</name>
</gene>
<evidence type="ECO:0000256" key="1">
    <source>
        <dbReference type="SAM" id="Phobius"/>
    </source>
</evidence>
<dbReference type="AlphaFoldDB" id="A0A9K3JP02"/>
<organism evidence="2 3">
    <name type="scientific">Helianthus annuus</name>
    <name type="common">Common sunflower</name>
    <dbReference type="NCBI Taxonomy" id="4232"/>
    <lineage>
        <taxon>Eukaryota</taxon>
        <taxon>Viridiplantae</taxon>
        <taxon>Streptophyta</taxon>
        <taxon>Embryophyta</taxon>
        <taxon>Tracheophyta</taxon>
        <taxon>Spermatophyta</taxon>
        <taxon>Magnoliopsida</taxon>
        <taxon>eudicotyledons</taxon>
        <taxon>Gunneridae</taxon>
        <taxon>Pentapetalae</taxon>
        <taxon>asterids</taxon>
        <taxon>campanulids</taxon>
        <taxon>Asterales</taxon>
        <taxon>Asteraceae</taxon>
        <taxon>Asteroideae</taxon>
        <taxon>Heliantheae alliance</taxon>
        <taxon>Heliantheae</taxon>
        <taxon>Helianthus</taxon>
    </lineage>
</organism>